<dbReference type="EMBL" id="AJYB01000026">
    <property type="protein sequence ID" value="EIM06766.1"/>
    <property type="molecule type" value="Genomic_DNA"/>
</dbReference>
<dbReference type="Pfam" id="PF07187">
    <property type="entry name" value="DUF1405"/>
    <property type="match status" value="1"/>
</dbReference>
<reference evidence="2 3" key="1">
    <citation type="journal article" date="2012" name="J. Bacteriol.">
        <title>Genome Sequence of the Antarctic Psychrophile Bacterium Planococcus antarcticus DSM 14505.</title>
        <authorList>
            <person name="Margolles A."/>
            <person name="Gueimonde M."/>
            <person name="Sanchez B."/>
        </authorList>
    </citation>
    <scope>NUCLEOTIDE SEQUENCE [LARGE SCALE GENOMIC DNA]</scope>
    <source>
        <strain evidence="2 3">DSM 14505</strain>
    </source>
</reference>
<feature type="transmembrane region" description="Helical" evidence="1">
    <location>
        <begin position="196"/>
        <end position="217"/>
    </location>
</feature>
<protein>
    <recommendedName>
        <fullName evidence="4">DUF1405 domain-containing protein</fullName>
    </recommendedName>
</protein>
<dbReference type="InterPro" id="IPR009845">
    <property type="entry name" value="DUF1405"/>
</dbReference>
<keyword evidence="1" id="KW-0472">Membrane</keyword>
<dbReference type="AlphaFoldDB" id="A0AA87IL76"/>
<dbReference type="PANTHER" id="PTHR40042:SF1">
    <property type="entry name" value="DUF1405 DOMAIN-CONTAINING PROTEIN"/>
    <property type="match status" value="1"/>
</dbReference>
<evidence type="ECO:0000256" key="1">
    <source>
        <dbReference type="SAM" id="Phobius"/>
    </source>
</evidence>
<proteinExistence type="predicted"/>
<name>A0AA87IL76_9BACL</name>
<feature type="transmembrane region" description="Helical" evidence="1">
    <location>
        <begin position="158"/>
        <end position="176"/>
    </location>
</feature>
<feature type="transmembrane region" description="Helical" evidence="1">
    <location>
        <begin position="33"/>
        <end position="59"/>
    </location>
</feature>
<organism evidence="2 3">
    <name type="scientific">Planococcus antarcticus DSM 14505</name>
    <dbReference type="NCBI Taxonomy" id="1185653"/>
    <lineage>
        <taxon>Bacteria</taxon>
        <taxon>Bacillati</taxon>
        <taxon>Bacillota</taxon>
        <taxon>Bacilli</taxon>
        <taxon>Bacillales</taxon>
        <taxon>Caryophanaceae</taxon>
        <taxon>Planococcus</taxon>
    </lineage>
</organism>
<feature type="transmembrane region" description="Helical" evidence="1">
    <location>
        <begin position="131"/>
        <end position="151"/>
    </location>
</feature>
<gene>
    <name evidence="2" type="ORF">A1A1_09431</name>
</gene>
<sequence length="228" mass="26379">MKLNNKNEKEPGNRLFFSTLKGRKMMLSFAIKISAWLMYRPFLILLFFINLGGTIYGYIWYGWQLKITEPIFLIFVPDSPTASLFFTIVLGLWIFGKRNRLFEALALITLIKYGLWAVAMNLLTLWETGSIGWIGWMLIGSHFAMALQAVLYIEHFRFGWLSVALTAVWTLHNDVIDYVFGQMPIYSTLSEYSSQIGYFTFWLSIACVSFAFYVAYLNRPQSISVDQS</sequence>
<keyword evidence="1" id="KW-0812">Transmembrane</keyword>
<dbReference type="PANTHER" id="PTHR40042">
    <property type="entry name" value="HYPOTHETICAL MEMBRANE SPANNING PROTEIN"/>
    <property type="match status" value="1"/>
</dbReference>
<accession>A0AA87IL76</accession>
<evidence type="ECO:0008006" key="4">
    <source>
        <dbReference type="Google" id="ProtNLM"/>
    </source>
</evidence>
<feature type="transmembrane region" description="Helical" evidence="1">
    <location>
        <begin position="71"/>
        <end position="94"/>
    </location>
</feature>
<comment type="caution">
    <text evidence="2">The sequence shown here is derived from an EMBL/GenBank/DDBJ whole genome shotgun (WGS) entry which is preliminary data.</text>
</comment>
<evidence type="ECO:0000313" key="3">
    <source>
        <dbReference type="Proteomes" id="UP000004725"/>
    </source>
</evidence>
<evidence type="ECO:0000313" key="2">
    <source>
        <dbReference type="EMBL" id="EIM06766.1"/>
    </source>
</evidence>
<keyword evidence="1" id="KW-1133">Transmembrane helix</keyword>
<dbReference type="Proteomes" id="UP000004725">
    <property type="component" value="Unassembled WGS sequence"/>
</dbReference>
<feature type="transmembrane region" description="Helical" evidence="1">
    <location>
        <begin position="101"/>
        <end position="119"/>
    </location>
</feature>